<dbReference type="Proteomes" id="UP001630127">
    <property type="component" value="Unassembled WGS sequence"/>
</dbReference>
<dbReference type="EMBL" id="JBJUIK010000009">
    <property type="protein sequence ID" value="KAL3518880.1"/>
    <property type="molecule type" value="Genomic_DNA"/>
</dbReference>
<sequence>MTSDLKKQITIIQDDLCQLISEPLVLGLWKGLEIAWDLRLRHVEMESDSQLGISLVTNADITQASFNLIYKI</sequence>
<comment type="caution">
    <text evidence="2">The sequence shown here is derived from an EMBL/GenBank/DDBJ whole genome shotgun (WGS) entry which is preliminary data.</text>
</comment>
<evidence type="ECO:0000313" key="2">
    <source>
        <dbReference type="EMBL" id="KAL3518880.1"/>
    </source>
</evidence>
<name>A0ABD2ZKY5_9GENT</name>
<proteinExistence type="predicted"/>
<dbReference type="InterPro" id="IPR002156">
    <property type="entry name" value="RNaseH_domain"/>
</dbReference>
<gene>
    <name evidence="2" type="ORF">ACH5RR_021469</name>
</gene>
<reference evidence="2 3" key="1">
    <citation type="submission" date="2024-11" db="EMBL/GenBank/DDBJ databases">
        <title>A near-complete genome assembly of Cinchona calisaya.</title>
        <authorList>
            <person name="Lian D.C."/>
            <person name="Zhao X.W."/>
            <person name="Wei L."/>
        </authorList>
    </citation>
    <scope>NUCLEOTIDE SEQUENCE [LARGE SCALE GENOMIC DNA]</scope>
    <source>
        <tissue evidence="2">Nenye</tissue>
    </source>
</reference>
<dbReference type="AlphaFoldDB" id="A0ABD2ZKY5"/>
<keyword evidence="3" id="KW-1185">Reference proteome</keyword>
<organism evidence="2 3">
    <name type="scientific">Cinchona calisaya</name>
    <dbReference type="NCBI Taxonomy" id="153742"/>
    <lineage>
        <taxon>Eukaryota</taxon>
        <taxon>Viridiplantae</taxon>
        <taxon>Streptophyta</taxon>
        <taxon>Embryophyta</taxon>
        <taxon>Tracheophyta</taxon>
        <taxon>Spermatophyta</taxon>
        <taxon>Magnoliopsida</taxon>
        <taxon>eudicotyledons</taxon>
        <taxon>Gunneridae</taxon>
        <taxon>Pentapetalae</taxon>
        <taxon>asterids</taxon>
        <taxon>lamiids</taxon>
        <taxon>Gentianales</taxon>
        <taxon>Rubiaceae</taxon>
        <taxon>Cinchonoideae</taxon>
        <taxon>Cinchoneae</taxon>
        <taxon>Cinchona</taxon>
    </lineage>
</organism>
<evidence type="ECO:0000259" key="1">
    <source>
        <dbReference type="Pfam" id="PF13456"/>
    </source>
</evidence>
<protein>
    <recommendedName>
        <fullName evidence="1">RNase H type-1 domain-containing protein</fullName>
    </recommendedName>
</protein>
<accession>A0ABD2ZKY5</accession>
<dbReference type="Pfam" id="PF13456">
    <property type="entry name" value="RVT_3"/>
    <property type="match status" value="1"/>
</dbReference>
<feature type="domain" description="RNase H type-1" evidence="1">
    <location>
        <begin position="25"/>
        <end position="71"/>
    </location>
</feature>
<evidence type="ECO:0000313" key="3">
    <source>
        <dbReference type="Proteomes" id="UP001630127"/>
    </source>
</evidence>